<feature type="compositionally biased region" description="Low complexity" evidence="3">
    <location>
        <begin position="516"/>
        <end position="531"/>
    </location>
</feature>
<dbReference type="RefSeq" id="XP_062734698.1">
    <property type="nucleotide sequence ID" value="XM_062876133.1"/>
</dbReference>
<dbReference type="InterPro" id="IPR007219">
    <property type="entry name" value="XnlR_reg_dom"/>
</dbReference>
<evidence type="ECO:0000313" key="6">
    <source>
        <dbReference type="Proteomes" id="UP001322138"/>
    </source>
</evidence>
<dbReference type="PROSITE" id="PS00463">
    <property type="entry name" value="ZN2_CY6_FUNGAL_1"/>
    <property type="match status" value="1"/>
</dbReference>
<protein>
    <recommendedName>
        <fullName evidence="4">Zn(2)-C6 fungal-type domain-containing protein</fullName>
    </recommendedName>
</protein>
<evidence type="ECO:0000256" key="1">
    <source>
        <dbReference type="ARBA" id="ARBA00022723"/>
    </source>
</evidence>
<dbReference type="PROSITE" id="PS50048">
    <property type="entry name" value="ZN2_CY6_FUNGAL_2"/>
    <property type="match status" value="1"/>
</dbReference>
<feature type="region of interest" description="Disordered" evidence="3">
    <location>
        <begin position="60"/>
        <end position="81"/>
    </location>
</feature>
<dbReference type="PANTHER" id="PTHR31668:SF20">
    <property type="entry name" value="ZN(II)2CYS6 TRANSCRIPTION FACTOR (EUROFUNG)"/>
    <property type="match status" value="1"/>
</dbReference>
<comment type="caution">
    <text evidence="5">The sequence shown here is derived from an EMBL/GenBank/DDBJ whole genome shotgun (WGS) entry which is preliminary data.</text>
</comment>
<evidence type="ECO:0000256" key="2">
    <source>
        <dbReference type="ARBA" id="ARBA00023242"/>
    </source>
</evidence>
<dbReference type="CDD" id="cd00067">
    <property type="entry name" value="GAL4"/>
    <property type="match status" value="1"/>
</dbReference>
<accession>A0ABR0FQX0</accession>
<dbReference type="SMART" id="SM00066">
    <property type="entry name" value="GAL4"/>
    <property type="match status" value="1"/>
</dbReference>
<dbReference type="Proteomes" id="UP001322138">
    <property type="component" value="Unassembled WGS sequence"/>
</dbReference>
<dbReference type="EMBL" id="JAFFGZ010000004">
    <property type="protein sequence ID" value="KAK4645722.1"/>
    <property type="molecule type" value="Genomic_DNA"/>
</dbReference>
<reference evidence="5 6" key="1">
    <citation type="journal article" date="2023" name="bioRxiv">
        <title>High-quality genome assemblies of four members of thePodospora anserinaspecies complex.</title>
        <authorList>
            <person name="Ament-Velasquez S.L."/>
            <person name="Vogan A.A."/>
            <person name="Wallerman O."/>
            <person name="Hartmann F."/>
            <person name="Gautier V."/>
            <person name="Silar P."/>
            <person name="Giraud T."/>
            <person name="Johannesson H."/>
        </authorList>
    </citation>
    <scope>NUCLEOTIDE SEQUENCE [LARGE SCALE GENOMIC DNA]</scope>
    <source>
        <strain evidence="5 6">CBS 112042</strain>
    </source>
</reference>
<dbReference type="GeneID" id="87895615"/>
<dbReference type="CDD" id="cd12148">
    <property type="entry name" value="fungal_TF_MHR"/>
    <property type="match status" value="1"/>
</dbReference>
<feature type="compositionally biased region" description="Polar residues" evidence="3">
    <location>
        <begin position="62"/>
        <end position="78"/>
    </location>
</feature>
<dbReference type="Pfam" id="PF00172">
    <property type="entry name" value="Zn_clus"/>
    <property type="match status" value="1"/>
</dbReference>
<feature type="domain" description="Zn(2)-C6 fungal-type" evidence="4">
    <location>
        <begin position="8"/>
        <end position="37"/>
    </location>
</feature>
<dbReference type="InterPro" id="IPR001138">
    <property type="entry name" value="Zn2Cys6_DnaBD"/>
</dbReference>
<dbReference type="SMART" id="SM00906">
    <property type="entry name" value="Fungal_trans"/>
    <property type="match status" value="1"/>
</dbReference>
<dbReference type="SUPFAM" id="SSF57701">
    <property type="entry name" value="Zn2/Cys6 DNA-binding domain"/>
    <property type="match status" value="1"/>
</dbReference>
<dbReference type="Gene3D" id="4.10.240.10">
    <property type="entry name" value="Zn(2)-C6 fungal-type DNA-binding domain"/>
    <property type="match status" value="1"/>
</dbReference>
<keyword evidence="1" id="KW-0479">Metal-binding</keyword>
<evidence type="ECO:0000313" key="5">
    <source>
        <dbReference type="EMBL" id="KAK4645722.1"/>
    </source>
</evidence>
<dbReference type="PANTHER" id="PTHR31668">
    <property type="entry name" value="GLUCOSE TRANSPORT TRANSCRIPTION REGULATOR RGT1-RELATED-RELATED"/>
    <property type="match status" value="1"/>
</dbReference>
<sequence>MTTAVKRACDACHRRKVKCDGINPCRHCSASQLACTYNAIPQKKGPKGSRAKVINELKENQRQTSLSSKQNPSNSPSLAPTPRLLTKEMINACVEFFFANLYPTMPILDRQRLEQDIMYMEQNIDSYCLLTSLCAFVSLQPGMVMPNMGMSSMSDPFNPDMMFGGGNILTCTLLMEETIRVRKSEDYAASRTINTLCTDFFLFAVHHGLEMHDKAWFYLREATTLAHLSRMNEETQYMQYDSNDAARCRRLYWLLFVTERAYALQHRRPMTLEATINLPAHADPSNPHSHHIPSFLRQIQLFHSFDHGLLSMWMKTKRECSDSYLTSLEKQLQEVLPPYLNDTQAQLNEMSINLHWLKDMAWKLGLANNNGHDAELSYSFLPMVAHFPGNLGLQGFGFLEKLLSITYDLSEALSMQPAPRTPFTPGPHDQLRKILNIVTTLRNGQHHFLPLLLSKIHAALPKMASPMLQNAPESAACNIDIFDGFGNAGMAQPPVYSHESYDNKFSIPRIEDHNSSDSNSPNNITPPSSNDMNSPFVSSPPIMSPGGMDLPHGMPSDFTSMPEMVMSPMSHAPPTSLGATVGMNNHQAQHTPLSPFPNLGSQIQGMNNHNINPPPNIALASQMHLPQPMGGTIGSNIGSNMMSRPQAQQRTSSFALGPTPIRTVGDFQALQRTNSDMTPMSPLHSMGMGSMGNEMDFNTPLR</sequence>
<evidence type="ECO:0000256" key="3">
    <source>
        <dbReference type="SAM" id="MobiDB-lite"/>
    </source>
</evidence>
<feature type="region of interest" description="Disordered" evidence="3">
    <location>
        <begin position="508"/>
        <end position="550"/>
    </location>
</feature>
<dbReference type="InterPro" id="IPR036864">
    <property type="entry name" value="Zn2-C6_fun-type_DNA-bd_sf"/>
</dbReference>
<gene>
    <name evidence="5" type="ORF">QC761_204060</name>
</gene>
<proteinExistence type="predicted"/>
<keyword evidence="6" id="KW-1185">Reference proteome</keyword>
<keyword evidence="2" id="KW-0539">Nucleus</keyword>
<evidence type="ECO:0000259" key="4">
    <source>
        <dbReference type="PROSITE" id="PS50048"/>
    </source>
</evidence>
<dbReference type="InterPro" id="IPR050797">
    <property type="entry name" value="Carb_Metab_Trans_Reg"/>
</dbReference>
<feature type="region of interest" description="Disordered" evidence="3">
    <location>
        <begin position="674"/>
        <end position="702"/>
    </location>
</feature>
<name>A0ABR0FQX0_9PEZI</name>
<organism evidence="5 6">
    <name type="scientific">Podospora bellae-mahoneyi</name>
    <dbReference type="NCBI Taxonomy" id="2093777"/>
    <lineage>
        <taxon>Eukaryota</taxon>
        <taxon>Fungi</taxon>
        <taxon>Dikarya</taxon>
        <taxon>Ascomycota</taxon>
        <taxon>Pezizomycotina</taxon>
        <taxon>Sordariomycetes</taxon>
        <taxon>Sordariomycetidae</taxon>
        <taxon>Sordariales</taxon>
        <taxon>Podosporaceae</taxon>
        <taxon>Podospora</taxon>
    </lineage>
</organism>